<gene>
    <name evidence="1" type="ORF">AB8B28_09660</name>
</gene>
<dbReference type="KEGG" id="lala:AB8B28_09660"/>
<accession>A0AB39V3P4</accession>
<proteinExistence type="predicted"/>
<reference evidence="1" key="1">
    <citation type="submission" date="2024-07" db="EMBL/GenBank/DDBJ databases">
        <authorList>
            <person name="Li X.-J."/>
            <person name="Wang X."/>
        </authorList>
    </citation>
    <scope>NUCLEOTIDE SEQUENCE</scope>
    <source>
        <strain evidence="1">HSP-536</strain>
    </source>
</reference>
<dbReference type="AlphaFoldDB" id="A0AB39V3P4"/>
<name>A0AB39V3P4_9FUSO</name>
<dbReference type="RefSeq" id="WP_369715517.1">
    <property type="nucleotide sequence ID" value="NZ_CP165647.1"/>
</dbReference>
<sequence>MKEKIQQDLSKIGLNNKIILKTADLYTEYFESDLSILDEEVKDKIEKLLKKDERNFYLSEILINHYVMMARDSEVKNNKRNIQKYFDLYKKYSFYDYLKYYYGNTPSNYDKNIFKRMKKEFSGTIFEKMAPIWEKLVESDIKKVGLSEEESKLIEEILVEIDKKKIQEQFRLSEEEVFNLKLEIQLAKIQNYFYKKEYEKGIDYYLSIANVKKESLKKFVLFKQEMMWLFVASSVGNLETLEKAREKIKNLEALEIYNEIVN</sequence>
<dbReference type="EMBL" id="CP165647">
    <property type="protein sequence ID" value="XDU61908.1"/>
    <property type="molecule type" value="Genomic_DNA"/>
</dbReference>
<evidence type="ECO:0000313" key="1">
    <source>
        <dbReference type="EMBL" id="XDU61908.1"/>
    </source>
</evidence>
<protein>
    <submittedName>
        <fullName evidence="1">Uncharacterized protein</fullName>
    </submittedName>
</protein>
<organism evidence="1">
    <name type="scientific">Leptotrichia alba</name>
    <dbReference type="NCBI Taxonomy" id="3239304"/>
    <lineage>
        <taxon>Bacteria</taxon>
        <taxon>Fusobacteriati</taxon>
        <taxon>Fusobacteriota</taxon>
        <taxon>Fusobacteriia</taxon>
        <taxon>Fusobacteriales</taxon>
        <taxon>Leptotrichiaceae</taxon>
        <taxon>Leptotrichia</taxon>
    </lineage>
</organism>